<dbReference type="AlphaFoldDB" id="A0A0B2C2I9"/>
<feature type="region of interest" description="Disordered" evidence="1">
    <location>
        <begin position="46"/>
        <end position="78"/>
    </location>
</feature>
<keyword evidence="3" id="KW-1185">Reference proteome</keyword>
<reference evidence="2 3" key="1">
    <citation type="submission" date="2014-11" db="EMBL/GenBank/DDBJ databases">
        <title>Draft genome sequence of Kirrobacter mercurialis.</title>
        <authorList>
            <person name="Coil D.A."/>
            <person name="Eisen J.A."/>
        </authorList>
    </citation>
    <scope>NUCLEOTIDE SEQUENCE [LARGE SCALE GENOMIC DNA]</scope>
    <source>
        <strain evidence="2 3">Coronado</strain>
    </source>
</reference>
<dbReference type="STRING" id="1572751.PK98_07920"/>
<dbReference type="Proteomes" id="UP000030988">
    <property type="component" value="Unassembled WGS sequence"/>
</dbReference>
<accession>A0A0B2C2I9</accession>
<evidence type="ECO:0000313" key="2">
    <source>
        <dbReference type="EMBL" id="KHL26370.1"/>
    </source>
</evidence>
<protein>
    <submittedName>
        <fullName evidence="2">Uncharacterized protein</fullName>
    </submittedName>
</protein>
<evidence type="ECO:0000256" key="1">
    <source>
        <dbReference type="SAM" id="MobiDB-lite"/>
    </source>
</evidence>
<organism evidence="2 3">
    <name type="scientific">Croceibacterium mercuriale</name>
    <dbReference type="NCBI Taxonomy" id="1572751"/>
    <lineage>
        <taxon>Bacteria</taxon>
        <taxon>Pseudomonadati</taxon>
        <taxon>Pseudomonadota</taxon>
        <taxon>Alphaproteobacteria</taxon>
        <taxon>Sphingomonadales</taxon>
        <taxon>Erythrobacteraceae</taxon>
        <taxon>Croceibacterium</taxon>
    </lineage>
</organism>
<comment type="caution">
    <text evidence="2">The sequence shown here is derived from an EMBL/GenBank/DDBJ whole genome shotgun (WGS) entry which is preliminary data.</text>
</comment>
<sequence>MRTRLSICRRKLSFADEAEAQAAITRSGLVLRTYRCDRCHRIHLTSRTKGKRMPRTGAGTGGNHETNGNCGTDAPIRG</sequence>
<evidence type="ECO:0000313" key="3">
    <source>
        <dbReference type="Proteomes" id="UP000030988"/>
    </source>
</evidence>
<proteinExistence type="predicted"/>
<gene>
    <name evidence="2" type="ORF">PK98_07920</name>
</gene>
<dbReference type="EMBL" id="JTDN01000001">
    <property type="protein sequence ID" value="KHL26370.1"/>
    <property type="molecule type" value="Genomic_DNA"/>
</dbReference>
<name>A0A0B2C2I9_9SPHN</name>